<protein>
    <recommendedName>
        <fullName evidence="4">Retrotransposon Copia-like N-terminal domain-containing protein</fullName>
    </recommendedName>
</protein>
<evidence type="ECO:0000313" key="3">
    <source>
        <dbReference type="Proteomes" id="UP001552299"/>
    </source>
</evidence>
<evidence type="ECO:0000313" key="2">
    <source>
        <dbReference type="EMBL" id="KAL0928203.1"/>
    </source>
</evidence>
<proteinExistence type="predicted"/>
<gene>
    <name evidence="2" type="ORF">M5K25_000074</name>
</gene>
<reference evidence="2 3" key="1">
    <citation type="journal article" date="2024" name="Plant Biotechnol. J.">
        <title>Dendrobium thyrsiflorum genome and its molecular insights into genes involved in important horticultural traits.</title>
        <authorList>
            <person name="Chen B."/>
            <person name="Wang J.Y."/>
            <person name="Zheng P.J."/>
            <person name="Li K.L."/>
            <person name="Liang Y.M."/>
            <person name="Chen X.F."/>
            <person name="Zhang C."/>
            <person name="Zhao X."/>
            <person name="He X."/>
            <person name="Zhang G.Q."/>
            <person name="Liu Z.J."/>
            <person name="Xu Q."/>
        </authorList>
    </citation>
    <scope>NUCLEOTIDE SEQUENCE [LARGE SCALE GENOMIC DNA]</scope>
    <source>
        <strain evidence="2">GZMU011</strain>
    </source>
</reference>
<organism evidence="2 3">
    <name type="scientific">Dendrobium thyrsiflorum</name>
    <name type="common">Pinecone-like raceme dendrobium</name>
    <name type="synonym">Orchid</name>
    <dbReference type="NCBI Taxonomy" id="117978"/>
    <lineage>
        <taxon>Eukaryota</taxon>
        <taxon>Viridiplantae</taxon>
        <taxon>Streptophyta</taxon>
        <taxon>Embryophyta</taxon>
        <taxon>Tracheophyta</taxon>
        <taxon>Spermatophyta</taxon>
        <taxon>Magnoliopsida</taxon>
        <taxon>Liliopsida</taxon>
        <taxon>Asparagales</taxon>
        <taxon>Orchidaceae</taxon>
        <taxon>Epidendroideae</taxon>
        <taxon>Malaxideae</taxon>
        <taxon>Dendrobiinae</taxon>
        <taxon>Dendrobium</taxon>
    </lineage>
</organism>
<evidence type="ECO:0008006" key="4">
    <source>
        <dbReference type="Google" id="ProtNLM"/>
    </source>
</evidence>
<dbReference type="Proteomes" id="UP001552299">
    <property type="component" value="Unassembled WGS sequence"/>
</dbReference>
<dbReference type="AlphaFoldDB" id="A0ABD0VUH2"/>
<evidence type="ECO:0000256" key="1">
    <source>
        <dbReference type="SAM" id="MobiDB-lite"/>
    </source>
</evidence>
<sequence>MAEFTIPSPLKFLMSNLKLIVNIQLNNENYSIWKLQIYKLFFSKRFDGYLTETVRPAQEGPSCAGWTGPLLLQMEEQERNREPGGGQKPMGPRLGPITGVLISIV</sequence>
<keyword evidence="3" id="KW-1185">Reference proteome</keyword>
<dbReference type="EMBL" id="JANQDX010000001">
    <property type="protein sequence ID" value="KAL0928203.1"/>
    <property type="molecule type" value="Genomic_DNA"/>
</dbReference>
<name>A0ABD0VUH2_DENTH</name>
<accession>A0ABD0VUH2</accession>
<comment type="caution">
    <text evidence="2">The sequence shown here is derived from an EMBL/GenBank/DDBJ whole genome shotgun (WGS) entry which is preliminary data.</text>
</comment>
<feature type="region of interest" description="Disordered" evidence="1">
    <location>
        <begin position="77"/>
        <end position="98"/>
    </location>
</feature>